<gene>
    <name evidence="1" type="ORF">WMO40_12905</name>
</gene>
<accession>A0ACC6SCR8</accession>
<reference evidence="1" key="1">
    <citation type="submission" date="2024-03" db="EMBL/GenBank/DDBJ databases">
        <title>Human intestinal bacterial collection.</title>
        <authorList>
            <person name="Pauvert C."/>
            <person name="Hitch T.C.A."/>
            <person name="Clavel T."/>
        </authorList>
    </citation>
    <scope>NUCLEOTIDE SEQUENCE</scope>
    <source>
        <strain evidence="1">CLA-AA-H227</strain>
    </source>
</reference>
<organism evidence="1 2">
    <name type="scientific">Robertmurraya yapensis</name>
    <name type="common">ex Hitch et al 2024</name>
    <dbReference type="NCBI Taxonomy" id="3133160"/>
    <lineage>
        <taxon>Bacteria</taxon>
        <taxon>Bacillati</taxon>
        <taxon>Bacillota</taxon>
        <taxon>Bacilli</taxon>
        <taxon>Bacillales</taxon>
        <taxon>Bacillaceae</taxon>
        <taxon>Robertmurraya</taxon>
    </lineage>
</organism>
<proteinExistence type="predicted"/>
<dbReference type="Proteomes" id="UP001439875">
    <property type="component" value="Unassembled WGS sequence"/>
</dbReference>
<evidence type="ECO:0000313" key="2">
    <source>
        <dbReference type="Proteomes" id="UP001439875"/>
    </source>
</evidence>
<evidence type="ECO:0000313" key="1">
    <source>
        <dbReference type="EMBL" id="MEQ2527603.1"/>
    </source>
</evidence>
<sequence length="115" mass="12683">MLTDGDKTLGVIIAGRPVSRHQDDGITLEITRCCVKEVYKNGVSKLYEAACRVAQAMGYKRVITYTLTAENGASMRASNFKLKGINKGGSWSSKSPERVDKHPTGSKYLWVREVS</sequence>
<protein>
    <submittedName>
        <fullName evidence="1">XF1762 family protein</fullName>
    </submittedName>
</protein>
<keyword evidence="2" id="KW-1185">Reference proteome</keyword>
<dbReference type="EMBL" id="JBBMEW010000010">
    <property type="protein sequence ID" value="MEQ2527603.1"/>
    <property type="molecule type" value="Genomic_DNA"/>
</dbReference>
<comment type="caution">
    <text evidence="1">The sequence shown here is derived from an EMBL/GenBank/DDBJ whole genome shotgun (WGS) entry which is preliminary data.</text>
</comment>
<name>A0ACC6SCR8_9BACI</name>